<evidence type="ECO:0000256" key="1">
    <source>
        <dbReference type="SAM" id="MobiDB-lite"/>
    </source>
</evidence>
<dbReference type="EMBL" id="JZRB01000001">
    <property type="protein sequence ID" value="KJV37406.1"/>
    <property type="molecule type" value="Genomic_DNA"/>
</dbReference>
<dbReference type="InterPro" id="IPR021357">
    <property type="entry name" value="DUF2782"/>
</dbReference>
<dbReference type="PATRIC" id="fig|345309.4.peg.153"/>
<evidence type="ECO:0000313" key="3">
    <source>
        <dbReference type="Proteomes" id="UP000033651"/>
    </source>
</evidence>
<evidence type="ECO:0008006" key="4">
    <source>
        <dbReference type="Google" id="ProtNLM"/>
    </source>
</evidence>
<gene>
    <name evidence="2" type="ORF">VI08_00745</name>
</gene>
<sequence>MQDNGQVDGRGDQPPQVTVHTEGTDTVEEYRTAGRLTMIRVTPKNGVPYTVMANNDGKLVRDSGTRNISPVYYKVYEWGAAPKPAGSD</sequence>
<dbReference type="Pfam" id="PF11191">
    <property type="entry name" value="DUF2782"/>
    <property type="match status" value="1"/>
</dbReference>
<dbReference type="AlphaFoldDB" id="A0A0F3L1Y1"/>
<keyword evidence="3" id="KW-1185">Reference proteome</keyword>
<evidence type="ECO:0000313" key="2">
    <source>
        <dbReference type="EMBL" id="KJV37406.1"/>
    </source>
</evidence>
<proteinExistence type="predicted"/>
<comment type="caution">
    <text evidence="2">The sequence shown here is derived from an EMBL/GenBank/DDBJ whole genome shotgun (WGS) entry which is preliminary data.</text>
</comment>
<name>A0A0F3L1Y1_9GAMM</name>
<protein>
    <recommendedName>
        <fullName evidence="4">DUF2782 domain-containing protein</fullName>
    </recommendedName>
</protein>
<reference evidence="2 3" key="1">
    <citation type="submission" date="2015-03" db="EMBL/GenBank/DDBJ databases">
        <title>Draft genome sequence of Luteibacter yeojuensis strain SU11.</title>
        <authorList>
            <person name="Sulaiman J."/>
            <person name="Priya K."/>
            <person name="Chan K.-G."/>
        </authorList>
    </citation>
    <scope>NUCLEOTIDE SEQUENCE [LARGE SCALE GENOMIC DNA]</scope>
    <source>
        <strain evidence="2 3">SU11</strain>
    </source>
</reference>
<feature type="region of interest" description="Disordered" evidence="1">
    <location>
        <begin position="1"/>
        <end position="27"/>
    </location>
</feature>
<dbReference type="Gene3D" id="2.20.130.30">
    <property type="entry name" value="Protein of unknown function DUF2782"/>
    <property type="match status" value="1"/>
</dbReference>
<organism evidence="2 3">
    <name type="scientific">Luteibacter yeojuensis</name>
    <dbReference type="NCBI Taxonomy" id="345309"/>
    <lineage>
        <taxon>Bacteria</taxon>
        <taxon>Pseudomonadati</taxon>
        <taxon>Pseudomonadota</taxon>
        <taxon>Gammaproteobacteria</taxon>
        <taxon>Lysobacterales</taxon>
        <taxon>Rhodanobacteraceae</taxon>
        <taxon>Luteibacter</taxon>
    </lineage>
</organism>
<accession>A0A0F3L1Y1</accession>
<dbReference type="Proteomes" id="UP000033651">
    <property type="component" value="Unassembled WGS sequence"/>
</dbReference>